<dbReference type="SUPFAM" id="SSF56784">
    <property type="entry name" value="HAD-like"/>
    <property type="match status" value="1"/>
</dbReference>
<dbReference type="GO" id="GO:0016791">
    <property type="term" value="F:phosphatase activity"/>
    <property type="evidence" value="ECO:0007669"/>
    <property type="project" value="UniProtKB-ARBA"/>
</dbReference>
<name>A0A0G9FAX4_LACPN</name>
<dbReference type="InterPro" id="IPR006379">
    <property type="entry name" value="HAD-SF_hydro_IIB"/>
</dbReference>
<dbReference type="PROSITE" id="PS01229">
    <property type="entry name" value="COF_2"/>
    <property type="match status" value="1"/>
</dbReference>
<evidence type="ECO:0000313" key="8">
    <source>
        <dbReference type="Proteomes" id="UP000076989"/>
    </source>
</evidence>
<dbReference type="OMA" id="NGAVYDF"/>
<dbReference type="Proteomes" id="UP000076989">
    <property type="component" value="Unassembled WGS sequence"/>
</dbReference>
<keyword evidence="1" id="KW-0378">Hydrolase</keyword>
<dbReference type="EMBL" id="LUWI01000030">
    <property type="protein sequence ID" value="KZU02242.1"/>
    <property type="molecule type" value="Genomic_DNA"/>
</dbReference>
<reference evidence="5 10" key="3">
    <citation type="submission" date="2020-12" db="EMBL/GenBank/DDBJ databases">
        <title>Whole genome sequencing of Lactobacillus plantarum PC518.</title>
        <authorList>
            <person name="Guo Q."/>
        </authorList>
    </citation>
    <scope>NUCLEOTIDE SEQUENCE [LARGE SCALE GENOMIC DNA]</scope>
    <source>
        <strain evidence="5 10">PC518</strain>
    </source>
</reference>
<dbReference type="GO" id="GO:0000287">
    <property type="term" value="F:magnesium ion binding"/>
    <property type="evidence" value="ECO:0007669"/>
    <property type="project" value="TreeGrafter"/>
</dbReference>
<reference evidence="6 7" key="1">
    <citation type="submission" date="2016-03" db="EMBL/GenBank/DDBJ databases">
        <title>Comparative genomics of 54 Lactobacillus plantarum strains reveals genomic uncoupling from niche constraints.</title>
        <authorList>
            <person name="Martino M.E."/>
        </authorList>
    </citation>
    <scope>NUCLEOTIDE SEQUENCE [LARGE SCALE GENOMIC DNA]</scope>
    <source>
        <strain evidence="2 7">19.1</strain>
        <strain evidence="3 6">NAB2</strain>
        <strain evidence="1 8">Nizo2260</strain>
    </source>
</reference>
<evidence type="ECO:0000313" key="2">
    <source>
        <dbReference type="EMBL" id="KZU95644.1"/>
    </source>
</evidence>
<dbReference type="PANTHER" id="PTHR10000">
    <property type="entry name" value="PHOSPHOSERINE PHOSPHATASE"/>
    <property type="match status" value="1"/>
</dbReference>
<dbReference type="Proteomes" id="UP000595466">
    <property type="component" value="Chromosome"/>
</dbReference>
<gene>
    <name evidence="5" type="ORF">JH395_03655</name>
    <name evidence="2" type="ORF">Lp19_1598</name>
    <name evidence="4" type="ORF">LPJSA22_02530</name>
    <name evidence="3" type="ORF">NAB2_3576</name>
    <name evidence="1" type="ORF">Nizo2260_2559</name>
</gene>
<dbReference type="NCBIfam" id="TIGR00099">
    <property type="entry name" value="Cof-subfamily"/>
    <property type="match status" value="1"/>
</dbReference>
<dbReference type="InterPro" id="IPR036412">
    <property type="entry name" value="HAD-like_sf"/>
</dbReference>
<dbReference type="EMBL" id="LUXM01000026">
    <property type="protein sequence ID" value="KZU95644.1"/>
    <property type="molecule type" value="Genomic_DNA"/>
</dbReference>
<evidence type="ECO:0000313" key="4">
    <source>
        <dbReference type="EMBL" id="ODO62516.1"/>
    </source>
</evidence>
<dbReference type="Proteomes" id="UP000094892">
    <property type="component" value="Unassembled WGS sequence"/>
</dbReference>
<dbReference type="PANTHER" id="PTHR10000:SF8">
    <property type="entry name" value="HAD SUPERFAMILY HYDROLASE-LIKE, TYPE 3"/>
    <property type="match status" value="1"/>
</dbReference>
<dbReference type="SFLD" id="SFLDG01140">
    <property type="entry name" value="C2.B:_Phosphomannomutase_and_P"/>
    <property type="match status" value="1"/>
</dbReference>
<sequence length="277" mass="30997">MPKYLVFMDIDGTLLTDHQYVSERTRATIERFQKQDVLFYIATGRMYELAKIVRDKVNADVRLVTSNGAVFDGAQGRELTKLGGAAVELAYLIARRDNLPMMLFTPDMAYYTEQIPRFVARNAANFDADEVSIGYEEVKSFTQLATIEDQITNGVILSREDMSRLDSAREKLTNSKLLRLSSSNPNNIEMIPLNTDKGTAVKQIQREQHVDAAHTFVFGDGLNDVGMMAEADLSVAMGNALPQVKKVANYVTDMNYNDGLALFLEKYFAAHPLSTTK</sequence>
<dbReference type="InterPro" id="IPR023214">
    <property type="entry name" value="HAD_sf"/>
</dbReference>
<evidence type="ECO:0000313" key="9">
    <source>
        <dbReference type="Proteomes" id="UP000094892"/>
    </source>
</evidence>
<dbReference type="EMBL" id="CP066817">
    <property type="protein sequence ID" value="QQM61663.1"/>
    <property type="molecule type" value="Genomic_DNA"/>
</dbReference>
<dbReference type="Pfam" id="PF08282">
    <property type="entry name" value="Hydrolase_3"/>
    <property type="match status" value="1"/>
</dbReference>
<dbReference type="KEGG" id="lpb:SH83_11735"/>
<dbReference type="SFLD" id="SFLDS00003">
    <property type="entry name" value="Haloacid_Dehalogenase"/>
    <property type="match status" value="1"/>
</dbReference>
<dbReference type="AlphaFoldDB" id="A0A0G9FAX4"/>
<organism evidence="4 9">
    <name type="scientific">Lactiplantibacillus plantarum</name>
    <name type="common">Lactobacillus plantarum</name>
    <dbReference type="NCBI Taxonomy" id="1590"/>
    <lineage>
        <taxon>Bacteria</taxon>
        <taxon>Bacillati</taxon>
        <taxon>Bacillota</taxon>
        <taxon>Bacilli</taxon>
        <taxon>Lactobacillales</taxon>
        <taxon>Lactobacillaceae</taxon>
        <taxon>Lactiplantibacillus</taxon>
    </lineage>
</organism>
<evidence type="ECO:0000313" key="10">
    <source>
        <dbReference type="Proteomes" id="UP000595466"/>
    </source>
</evidence>
<dbReference type="NCBIfam" id="TIGR01484">
    <property type="entry name" value="HAD-SF-IIB"/>
    <property type="match status" value="1"/>
</dbReference>
<evidence type="ECO:0000313" key="6">
    <source>
        <dbReference type="Proteomes" id="UP000076872"/>
    </source>
</evidence>
<proteinExistence type="predicted"/>
<evidence type="ECO:0000313" key="1">
    <source>
        <dbReference type="EMBL" id="KZU02242.1"/>
    </source>
</evidence>
<dbReference type="Gene3D" id="3.40.50.1000">
    <property type="entry name" value="HAD superfamily/HAD-like"/>
    <property type="match status" value="1"/>
</dbReference>
<dbReference type="RefSeq" id="WP_003642537.1">
    <property type="nucleotide sequence ID" value="NZ_AP018405.1"/>
</dbReference>
<dbReference type="GeneID" id="77215999"/>
<dbReference type="Proteomes" id="UP000076882">
    <property type="component" value="Unassembled WGS sequence"/>
</dbReference>
<protein>
    <submittedName>
        <fullName evidence="2 5">Hydrolase</fullName>
    </submittedName>
    <submittedName>
        <fullName evidence="1">HMP-PP hydrolase Cof detected in tic screen for thiamin metabolic s</fullName>
    </submittedName>
    <submittedName>
        <fullName evidence="4">Putative phosphatase</fullName>
    </submittedName>
</protein>
<dbReference type="GO" id="GO:0005829">
    <property type="term" value="C:cytosol"/>
    <property type="evidence" value="ECO:0007669"/>
    <property type="project" value="TreeGrafter"/>
</dbReference>
<dbReference type="EMBL" id="MCOL01000001">
    <property type="protein sequence ID" value="ODO62516.1"/>
    <property type="molecule type" value="Genomic_DNA"/>
</dbReference>
<dbReference type="EMBL" id="LUXO01000044">
    <property type="protein sequence ID" value="KZU99566.1"/>
    <property type="molecule type" value="Genomic_DNA"/>
</dbReference>
<evidence type="ECO:0000313" key="3">
    <source>
        <dbReference type="EMBL" id="KZU99566.1"/>
    </source>
</evidence>
<dbReference type="Gene3D" id="3.30.1240.10">
    <property type="match status" value="1"/>
</dbReference>
<dbReference type="InterPro" id="IPR000150">
    <property type="entry name" value="Cof"/>
</dbReference>
<accession>A0A0G9FAX4</accession>
<dbReference type="PATRIC" id="fig|1590.142.peg.2517"/>
<evidence type="ECO:0000313" key="5">
    <source>
        <dbReference type="EMBL" id="QQM61663.1"/>
    </source>
</evidence>
<evidence type="ECO:0000313" key="7">
    <source>
        <dbReference type="Proteomes" id="UP000076882"/>
    </source>
</evidence>
<reference evidence="4 9" key="2">
    <citation type="submission" date="2016-08" db="EMBL/GenBank/DDBJ databases">
        <title>Genome sequencing of Lactobacillus plantarum JSA22, isolated from fermented soybean paste.</title>
        <authorList>
            <person name="Choi H.S."/>
        </authorList>
    </citation>
    <scope>NUCLEOTIDE SEQUENCE [LARGE SCALE GENOMIC DNA]</scope>
    <source>
        <strain evidence="4 9">JSA22</strain>
    </source>
</reference>
<dbReference type="Proteomes" id="UP000076872">
    <property type="component" value="Unassembled WGS sequence"/>
</dbReference>
<dbReference type="PROSITE" id="PS01228">
    <property type="entry name" value="COF_1"/>
    <property type="match status" value="1"/>
</dbReference>